<reference evidence="2" key="1">
    <citation type="submission" date="2014-11" db="EMBL/GenBank/DDBJ databases">
        <authorList>
            <person name="Amaro Gonzalez C."/>
        </authorList>
    </citation>
    <scope>NUCLEOTIDE SEQUENCE</scope>
</reference>
<dbReference type="Gene3D" id="1.10.260.40">
    <property type="entry name" value="lambda repressor-like DNA-binding domains"/>
    <property type="match status" value="1"/>
</dbReference>
<dbReference type="GO" id="GO:0003677">
    <property type="term" value="F:DNA binding"/>
    <property type="evidence" value="ECO:0007669"/>
    <property type="project" value="InterPro"/>
</dbReference>
<dbReference type="InterPro" id="IPR010982">
    <property type="entry name" value="Lambda_DNA-bd_dom_sf"/>
</dbReference>
<proteinExistence type="predicted"/>
<comment type="subcellular location">
    <subcellularLocation>
        <location evidence="1">Nucleus</location>
    </subcellularLocation>
</comment>
<dbReference type="GO" id="GO:0005634">
    <property type="term" value="C:nucleus"/>
    <property type="evidence" value="ECO:0007669"/>
    <property type="project" value="UniProtKB-SubCell"/>
</dbReference>
<dbReference type="EMBL" id="GBXM01005910">
    <property type="protein sequence ID" value="JAI02668.1"/>
    <property type="molecule type" value="Transcribed_RNA"/>
</dbReference>
<organism evidence="2">
    <name type="scientific">Anguilla anguilla</name>
    <name type="common">European freshwater eel</name>
    <name type="synonym">Muraena anguilla</name>
    <dbReference type="NCBI Taxonomy" id="7936"/>
    <lineage>
        <taxon>Eukaryota</taxon>
        <taxon>Metazoa</taxon>
        <taxon>Chordata</taxon>
        <taxon>Craniata</taxon>
        <taxon>Vertebrata</taxon>
        <taxon>Euteleostomi</taxon>
        <taxon>Actinopterygii</taxon>
        <taxon>Neopterygii</taxon>
        <taxon>Teleostei</taxon>
        <taxon>Anguilliformes</taxon>
        <taxon>Anguillidae</taxon>
        <taxon>Anguilla</taxon>
    </lineage>
</organism>
<protein>
    <submittedName>
        <fullName evidence="2">Uncharacterized protein</fullName>
    </submittedName>
</protein>
<reference evidence="2" key="2">
    <citation type="journal article" date="2015" name="Fish Shellfish Immunol.">
        <title>Early steps in the European eel (Anguilla anguilla)-Vibrio vulnificus interaction in the gills: Role of the RtxA13 toxin.</title>
        <authorList>
            <person name="Callol A."/>
            <person name="Pajuelo D."/>
            <person name="Ebbesson L."/>
            <person name="Teles M."/>
            <person name="MacKenzie S."/>
            <person name="Amaro C."/>
        </authorList>
    </citation>
    <scope>NUCLEOTIDE SEQUENCE</scope>
</reference>
<accession>A0A0E9XIV8</accession>
<sequence>MRTREASMPVKPGHNENLYELIRDIAKALGVSKSTVTLLRSRNELVSNSK</sequence>
<evidence type="ECO:0000313" key="2">
    <source>
        <dbReference type="EMBL" id="JAI02668.1"/>
    </source>
</evidence>
<name>A0A0E9XIV8_ANGAN</name>
<evidence type="ECO:0000256" key="1">
    <source>
        <dbReference type="ARBA" id="ARBA00004123"/>
    </source>
</evidence>
<dbReference type="AlphaFoldDB" id="A0A0E9XIV8"/>